<protein>
    <recommendedName>
        <fullName evidence="5">Ketoreductase domain-containing protein</fullName>
    </recommendedName>
</protein>
<sequence length="297" mass="32456">MEHIAAGSKTQPLERGKHDLYPFIDATRALKNSAKDKVVLVTGGSRSIGRSIARHFALAGAKNVIISARNQVSLDEAKASIEKESPQCQVLAVVADMTDARSVQQLYDDLPGTPDVIVNNVGAAACQERIFDSKIDLWWSDWELNVKACYLSSRAYLHALAGKKGVILNVSSSVSDLTNPGLSSYASAKTAINRLTEFIHLGMVASEAWERGILETGMGEKAPDYFKPFLYDTLGLAGGTAVYLSTPRASFLDGRFIFANYDMEQLETLKDEILEKDLLKQRIQFGDNLRSAVVPPS</sequence>
<comment type="similarity">
    <text evidence="1 4">Belongs to the short-chain dehydrogenases/reductases (SDR) family.</text>
</comment>
<dbReference type="CDD" id="cd05233">
    <property type="entry name" value="SDR_c"/>
    <property type="match status" value="1"/>
</dbReference>
<dbReference type="AlphaFoldDB" id="A0A8H4W1E0"/>
<evidence type="ECO:0000313" key="7">
    <source>
        <dbReference type="Proteomes" id="UP000566819"/>
    </source>
</evidence>
<dbReference type="SMART" id="SM00822">
    <property type="entry name" value="PKS_KR"/>
    <property type="match status" value="1"/>
</dbReference>
<evidence type="ECO:0000256" key="3">
    <source>
        <dbReference type="ARBA" id="ARBA00023002"/>
    </source>
</evidence>
<proteinExistence type="inferred from homology"/>
<keyword evidence="7" id="KW-1185">Reference proteome</keyword>
<comment type="caution">
    <text evidence="6">The sequence shown here is derived from an EMBL/GenBank/DDBJ whole genome shotgun (WGS) entry which is preliminary data.</text>
</comment>
<dbReference type="InterPro" id="IPR036291">
    <property type="entry name" value="NAD(P)-bd_dom_sf"/>
</dbReference>
<dbReference type="InterPro" id="IPR057326">
    <property type="entry name" value="KR_dom"/>
</dbReference>
<name>A0A8H4W1E0_9HELO</name>
<evidence type="ECO:0000313" key="6">
    <source>
        <dbReference type="EMBL" id="KAF4628185.1"/>
    </source>
</evidence>
<evidence type="ECO:0000256" key="1">
    <source>
        <dbReference type="ARBA" id="ARBA00006484"/>
    </source>
</evidence>
<dbReference type="PROSITE" id="PS00061">
    <property type="entry name" value="ADH_SHORT"/>
    <property type="match status" value="1"/>
</dbReference>
<dbReference type="InterPro" id="IPR020904">
    <property type="entry name" value="Sc_DH/Rdtase_CS"/>
</dbReference>
<keyword evidence="2" id="KW-0521">NADP</keyword>
<dbReference type="InterPro" id="IPR002347">
    <property type="entry name" value="SDR_fam"/>
</dbReference>
<evidence type="ECO:0000259" key="5">
    <source>
        <dbReference type="SMART" id="SM00822"/>
    </source>
</evidence>
<dbReference type="OrthoDB" id="1933717at2759"/>
<feature type="domain" description="Ketoreductase" evidence="5">
    <location>
        <begin position="37"/>
        <end position="216"/>
    </location>
</feature>
<dbReference type="PRINTS" id="PR00081">
    <property type="entry name" value="GDHRDH"/>
</dbReference>
<dbReference type="PANTHER" id="PTHR42760:SF37">
    <property type="entry name" value="CLAVALDEHYDE DEHYDROGENASE"/>
    <property type="match status" value="1"/>
</dbReference>
<accession>A0A8H4W1E0</accession>
<evidence type="ECO:0000256" key="4">
    <source>
        <dbReference type="RuleBase" id="RU000363"/>
    </source>
</evidence>
<dbReference type="EMBL" id="JAAMPI010000848">
    <property type="protein sequence ID" value="KAF4628185.1"/>
    <property type="molecule type" value="Genomic_DNA"/>
</dbReference>
<dbReference type="SUPFAM" id="SSF51735">
    <property type="entry name" value="NAD(P)-binding Rossmann-fold domains"/>
    <property type="match status" value="1"/>
</dbReference>
<dbReference type="Pfam" id="PF00106">
    <property type="entry name" value="adh_short"/>
    <property type="match status" value="1"/>
</dbReference>
<evidence type="ECO:0000256" key="2">
    <source>
        <dbReference type="ARBA" id="ARBA00022857"/>
    </source>
</evidence>
<dbReference type="PANTHER" id="PTHR42760">
    <property type="entry name" value="SHORT-CHAIN DEHYDROGENASES/REDUCTASES FAMILY MEMBER"/>
    <property type="match status" value="1"/>
</dbReference>
<reference evidence="6 7" key="1">
    <citation type="submission" date="2020-03" db="EMBL/GenBank/DDBJ databases">
        <title>Draft Genome Sequence of Cudoniella acicularis.</title>
        <authorList>
            <person name="Buettner E."/>
            <person name="Kellner H."/>
        </authorList>
    </citation>
    <scope>NUCLEOTIDE SEQUENCE [LARGE SCALE GENOMIC DNA]</scope>
    <source>
        <strain evidence="6 7">DSM 108380</strain>
    </source>
</reference>
<dbReference type="Gene3D" id="3.40.50.720">
    <property type="entry name" value="NAD(P)-binding Rossmann-like Domain"/>
    <property type="match status" value="1"/>
</dbReference>
<dbReference type="PRINTS" id="PR00080">
    <property type="entry name" value="SDRFAMILY"/>
</dbReference>
<gene>
    <name evidence="6" type="ORF">G7Y89_g9966</name>
</gene>
<organism evidence="6 7">
    <name type="scientific">Cudoniella acicularis</name>
    <dbReference type="NCBI Taxonomy" id="354080"/>
    <lineage>
        <taxon>Eukaryota</taxon>
        <taxon>Fungi</taxon>
        <taxon>Dikarya</taxon>
        <taxon>Ascomycota</taxon>
        <taxon>Pezizomycotina</taxon>
        <taxon>Leotiomycetes</taxon>
        <taxon>Helotiales</taxon>
        <taxon>Tricladiaceae</taxon>
        <taxon>Cudoniella</taxon>
    </lineage>
</organism>
<dbReference type="Proteomes" id="UP000566819">
    <property type="component" value="Unassembled WGS sequence"/>
</dbReference>
<keyword evidence="3" id="KW-0560">Oxidoreductase</keyword>
<dbReference type="GO" id="GO:0016616">
    <property type="term" value="F:oxidoreductase activity, acting on the CH-OH group of donors, NAD or NADP as acceptor"/>
    <property type="evidence" value="ECO:0007669"/>
    <property type="project" value="UniProtKB-ARBA"/>
</dbReference>